<evidence type="ECO:0000313" key="4">
    <source>
        <dbReference type="EMBL" id="QDP19221.1"/>
    </source>
</evidence>
<name>A0A516IQP8_9SPHN</name>
<dbReference type="PANTHER" id="PTHR30570:SF1">
    <property type="entry name" value="PHOSPHATE-BINDING PROTEIN PSTS"/>
    <property type="match status" value="1"/>
</dbReference>
<dbReference type="EMBL" id="CP041659">
    <property type="protein sequence ID" value="QDP19221.1"/>
    <property type="molecule type" value="Genomic_DNA"/>
</dbReference>
<proteinExistence type="predicted"/>
<dbReference type="RefSeq" id="WP_147493675.1">
    <property type="nucleotide sequence ID" value="NZ_CP041659.1"/>
</dbReference>
<keyword evidence="5" id="KW-1185">Reference proteome</keyword>
<gene>
    <name evidence="4" type="ORF">FMM02_04135</name>
</gene>
<evidence type="ECO:0000313" key="5">
    <source>
        <dbReference type="Proteomes" id="UP000321857"/>
    </source>
</evidence>
<dbReference type="KEGG" id="sxa:FMM02_04135"/>
<dbReference type="Proteomes" id="UP000321857">
    <property type="component" value="Chromosome"/>
</dbReference>
<feature type="domain" description="PBP" evidence="3">
    <location>
        <begin position="23"/>
        <end position="300"/>
    </location>
</feature>
<dbReference type="Gene3D" id="3.40.190.10">
    <property type="entry name" value="Periplasmic binding protein-like II"/>
    <property type="match status" value="2"/>
</dbReference>
<evidence type="ECO:0000256" key="2">
    <source>
        <dbReference type="SAM" id="SignalP"/>
    </source>
</evidence>
<evidence type="ECO:0000259" key="3">
    <source>
        <dbReference type="Pfam" id="PF12849"/>
    </source>
</evidence>
<organism evidence="4 5">
    <name type="scientific">Sphingomonas xanthus</name>
    <dbReference type="NCBI Taxonomy" id="2594473"/>
    <lineage>
        <taxon>Bacteria</taxon>
        <taxon>Pseudomonadati</taxon>
        <taxon>Pseudomonadota</taxon>
        <taxon>Alphaproteobacteria</taxon>
        <taxon>Sphingomonadales</taxon>
        <taxon>Sphingomonadaceae</taxon>
        <taxon>Sphingomonas</taxon>
    </lineage>
</organism>
<dbReference type="OrthoDB" id="9790048at2"/>
<dbReference type="SUPFAM" id="SSF53850">
    <property type="entry name" value="Periplasmic binding protein-like II"/>
    <property type="match status" value="1"/>
</dbReference>
<dbReference type="InterPro" id="IPR050811">
    <property type="entry name" value="Phosphate_ABC_transporter"/>
</dbReference>
<dbReference type="InterPro" id="IPR024370">
    <property type="entry name" value="PBP_domain"/>
</dbReference>
<dbReference type="PROSITE" id="PS51257">
    <property type="entry name" value="PROKAR_LIPOPROTEIN"/>
    <property type="match status" value="1"/>
</dbReference>
<dbReference type="Pfam" id="PF12849">
    <property type="entry name" value="PBP_like_2"/>
    <property type="match status" value="1"/>
</dbReference>
<sequence length="344" mass="35551">MKKLLITLPMAAMLAACGGSGSGGAAADQLKVVGSSTVYPFTTAVAEEFQRANPGTSVIVESTGTGAGIKLFCSGIGAQFPDMVNASRELKASEYEDCANAGVKNVIELPVGIDGLTLIQAKGQPPLNLTVEQIYKGLAANPYGKTQTAQTWADVDPSLPAVKIRVLGPPPTSGTRDSLAELILEKGCDSDPAMKALKEKDKDAHKATCTKIREDGAYVEAGENDNLLVQKVSADPGAIGVLGYSFLEENLDRVAPVSIGGVTPTEATISNLSYPGSRKLYVYVKGEHMAAKPAIKRFIEAYSKATGKGGMLAKRGLVPLGDADSAAATAQAGALAPVDPASLK</sequence>
<keyword evidence="1 2" id="KW-0732">Signal</keyword>
<evidence type="ECO:0000256" key="1">
    <source>
        <dbReference type="ARBA" id="ARBA00022729"/>
    </source>
</evidence>
<accession>A0A516IQP8</accession>
<feature type="signal peptide" evidence="2">
    <location>
        <begin position="1"/>
        <end position="25"/>
    </location>
</feature>
<feature type="chain" id="PRO_5022048783" evidence="2">
    <location>
        <begin position="26"/>
        <end position="344"/>
    </location>
</feature>
<reference evidence="4 5" key="1">
    <citation type="submission" date="2019-07" db="EMBL/GenBank/DDBJ databases">
        <title>Sphingomonas AE3 Genome sequencing and assembly.</title>
        <authorList>
            <person name="Kim H."/>
        </authorList>
    </citation>
    <scope>NUCLEOTIDE SEQUENCE [LARGE SCALE GENOMIC DNA]</scope>
    <source>
        <strain evidence="4 5">AE3</strain>
    </source>
</reference>
<protein>
    <submittedName>
        <fullName evidence="4">Phosphate ABC transporter substrate-binding protein</fullName>
    </submittedName>
</protein>
<dbReference type="PANTHER" id="PTHR30570">
    <property type="entry name" value="PERIPLASMIC PHOSPHATE BINDING COMPONENT OF PHOSPHATE ABC TRANSPORTER"/>
    <property type="match status" value="1"/>
</dbReference>
<dbReference type="AlphaFoldDB" id="A0A516IQP8"/>